<dbReference type="Proteomes" id="UP000253314">
    <property type="component" value="Unassembled WGS sequence"/>
</dbReference>
<dbReference type="AlphaFoldDB" id="A0A366XY38"/>
<dbReference type="EMBL" id="QOCW01000009">
    <property type="protein sequence ID" value="RBW69679.1"/>
    <property type="molecule type" value="Genomic_DNA"/>
</dbReference>
<proteinExistence type="predicted"/>
<reference evidence="2 3" key="1">
    <citation type="submission" date="2018-07" db="EMBL/GenBank/DDBJ databases">
        <title>Lottiidibacillus patelloidae gen. nov., sp. nov., isolated from the intestinal tract of a marine limpet and the reclassification of B. taeanensis BH030017T, B. algicola KMM 3737T and B. hwajinpoensis SW-72T as genus Lottiidibacillus.</title>
        <authorList>
            <person name="Liu R."/>
            <person name="Huang Z."/>
        </authorList>
    </citation>
    <scope>NUCLEOTIDE SEQUENCE [LARGE SCALE GENOMIC DNA]</scope>
    <source>
        <strain evidence="2 3">BH030017</strain>
    </source>
</reference>
<dbReference type="SUPFAM" id="SSF111074">
    <property type="entry name" value="Bacillus phage protein"/>
    <property type="match status" value="1"/>
</dbReference>
<comment type="caution">
    <text evidence="2">The sequence shown here is derived from an EMBL/GenBank/DDBJ whole genome shotgun (WGS) entry which is preliminary data.</text>
</comment>
<dbReference type="InterPro" id="IPR041270">
    <property type="entry name" value="Phage_ABA_S"/>
</dbReference>
<keyword evidence="3" id="KW-1185">Reference proteome</keyword>
<protein>
    <recommendedName>
        <fullName evidence="1">Phage ABA sandwich domain-containing protein</fullName>
    </recommendedName>
</protein>
<evidence type="ECO:0000313" key="3">
    <source>
        <dbReference type="Proteomes" id="UP000253314"/>
    </source>
</evidence>
<gene>
    <name evidence="2" type="ORF">DS031_10675</name>
</gene>
<feature type="domain" description="Phage ABA sandwich" evidence="1">
    <location>
        <begin position="8"/>
        <end position="101"/>
    </location>
</feature>
<dbReference type="Gene3D" id="3.30.2120.10">
    <property type="entry name" value="Bacillus phage protein-like"/>
    <property type="match status" value="1"/>
</dbReference>
<accession>A0A366XY38</accession>
<dbReference type="RefSeq" id="WP_113806065.1">
    <property type="nucleotide sequence ID" value="NZ_QOCW01000009.1"/>
</dbReference>
<dbReference type="Pfam" id="PF18066">
    <property type="entry name" value="Phage_ABA_S"/>
    <property type="match status" value="1"/>
</dbReference>
<name>A0A366XY38_9BACI</name>
<evidence type="ECO:0000313" key="2">
    <source>
        <dbReference type="EMBL" id="RBW69679.1"/>
    </source>
</evidence>
<dbReference type="InterPro" id="IPR028985">
    <property type="entry name" value="Bacillus_phage_prot-like"/>
</dbReference>
<sequence length="109" mass="12398">MDNQEINRLIAEKVMGYELVYNEKFELNGWKMGEKSWAGSFIPSASIEDAWKVVEKLREDQIKMDIVCQPENYVVYVSSANNESLEIKSKTAPEAICLAALKAVGYEME</sequence>
<dbReference type="OrthoDB" id="2661128at2"/>
<evidence type="ECO:0000259" key="1">
    <source>
        <dbReference type="Pfam" id="PF18066"/>
    </source>
</evidence>
<organism evidence="2 3">
    <name type="scientific">Bacillus taeanensis</name>
    <dbReference type="NCBI Taxonomy" id="273032"/>
    <lineage>
        <taxon>Bacteria</taxon>
        <taxon>Bacillati</taxon>
        <taxon>Bacillota</taxon>
        <taxon>Bacilli</taxon>
        <taxon>Bacillales</taxon>
        <taxon>Bacillaceae</taxon>
        <taxon>Bacillus</taxon>
    </lineage>
</organism>